<dbReference type="InterPro" id="IPR058502">
    <property type="entry name" value="PLL-like_beta-prop"/>
</dbReference>
<dbReference type="Gene3D" id="2.120.10.70">
    <property type="entry name" value="Fucose-specific lectin"/>
    <property type="match status" value="1"/>
</dbReference>
<protein>
    <submittedName>
        <fullName evidence="2">Repeat uncharacterized protein DUF346</fullName>
    </submittedName>
</protein>
<reference evidence="2 3" key="1">
    <citation type="submission" date="2019-07" db="EMBL/GenBank/DDBJ databases">
        <title>R&amp;d 2014.</title>
        <authorList>
            <person name="Klenk H.-P."/>
        </authorList>
    </citation>
    <scope>NUCLEOTIDE SEQUENCE [LARGE SCALE GENOMIC DNA]</scope>
    <source>
        <strain evidence="2 3">DSM 43868</strain>
    </source>
</reference>
<comment type="caution">
    <text evidence="2">The sequence shown here is derived from an EMBL/GenBank/DDBJ whole genome shotgun (WGS) entry which is preliminary data.</text>
</comment>
<feature type="domain" description="PLL-like beta propeller" evidence="1">
    <location>
        <begin position="2"/>
        <end position="62"/>
    </location>
</feature>
<dbReference type="SUPFAM" id="SSF89372">
    <property type="entry name" value="Fucose-specific lectin"/>
    <property type="match status" value="1"/>
</dbReference>
<dbReference type="EMBL" id="VLKE01000001">
    <property type="protein sequence ID" value="TWH70078.1"/>
    <property type="molecule type" value="Genomic_DNA"/>
</dbReference>
<sequence>MQVFARGADSMLRHVWWDGRAWNNEPLASPPLGGGPAAMVDFDGSIQVFAAGTDHSLQHIWWDGDGWNAEPLGGGIA</sequence>
<dbReference type="AlphaFoldDB" id="A0A562IGX7"/>
<organism evidence="2 3">
    <name type="scientific">Micromonospora olivasterospora</name>
    <dbReference type="NCBI Taxonomy" id="1880"/>
    <lineage>
        <taxon>Bacteria</taxon>
        <taxon>Bacillati</taxon>
        <taxon>Actinomycetota</taxon>
        <taxon>Actinomycetes</taxon>
        <taxon>Micromonosporales</taxon>
        <taxon>Micromonosporaceae</taxon>
        <taxon>Micromonospora</taxon>
    </lineage>
</organism>
<dbReference type="Proteomes" id="UP000319825">
    <property type="component" value="Unassembled WGS sequence"/>
</dbReference>
<evidence type="ECO:0000313" key="2">
    <source>
        <dbReference type="EMBL" id="TWH70078.1"/>
    </source>
</evidence>
<name>A0A562IGX7_MICOL</name>
<keyword evidence="3" id="KW-1185">Reference proteome</keyword>
<evidence type="ECO:0000259" key="1">
    <source>
        <dbReference type="Pfam" id="PF26607"/>
    </source>
</evidence>
<proteinExistence type="predicted"/>
<evidence type="ECO:0000313" key="3">
    <source>
        <dbReference type="Proteomes" id="UP000319825"/>
    </source>
</evidence>
<gene>
    <name evidence="2" type="ORF">JD77_05098</name>
</gene>
<dbReference type="Pfam" id="PF26607">
    <property type="entry name" value="DUF8189"/>
    <property type="match status" value="1"/>
</dbReference>
<accession>A0A562IGX7</accession>